<evidence type="ECO:0000256" key="1">
    <source>
        <dbReference type="SAM" id="MobiDB-lite"/>
    </source>
</evidence>
<dbReference type="KEGG" id="tpal:117649103"/>
<dbReference type="InParanoid" id="A0A6P8ZA49"/>
<dbReference type="GeneID" id="117649103"/>
<keyword evidence="2" id="KW-1185">Reference proteome</keyword>
<protein>
    <submittedName>
        <fullName evidence="3">Uncharacterized protein LOC117649103</fullName>
    </submittedName>
</protein>
<dbReference type="AlphaFoldDB" id="A0A6P8ZA49"/>
<evidence type="ECO:0000313" key="2">
    <source>
        <dbReference type="Proteomes" id="UP000515158"/>
    </source>
</evidence>
<organism evidence="3">
    <name type="scientific">Thrips palmi</name>
    <name type="common">Melon thrips</name>
    <dbReference type="NCBI Taxonomy" id="161013"/>
    <lineage>
        <taxon>Eukaryota</taxon>
        <taxon>Metazoa</taxon>
        <taxon>Ecdysozoa</taxon>
        <taxon>Arthropoda</taxon>
        <taxon>Hexapoda</taxon>
        <taxon>Insecta</taxon>
        <taxon>Pterygota</taxon>
        <taxon>Neoptera</taxon>
        <taxon>Paraneoptera</taxon>
        <taxon>Thysanoptera</taxon>
        <taxon>Terebrantia</taxon>
        <taxon>Thripoidea</taxon>
        <taxon>Thripidae</taxon>
        <taxon>Thrips</taxon>
    </lineage>
</organism>
<accession>A0A6P8ZA49</accession>
<dbReference type="OrthoDB" id="6757672at2759"/>
<feature type="region of interest" description="Disordered" evidence="1">
    <location>
        <begin position="1"/>
        <end position="114"/>
    </location>
</feature>
<evidence type="ECO:0000313" key="3">
    <source>
        <dbReference type="RefSeq" id="XP_034247436.1"/>
    </source>
</evidence>
<dbReference type="Proteomes" id="UP000515158">
    <property type="component" value="Unplaced"/>
</dbReference>
<reference evidence="3" key="1">
    <citation type="submission" date="2025-08" db="UniProtKB">
        <authorList>
            <consortium name="RefSeq"/>
        </authorList>
    </citation>
    <scope>IDENTIFICATION</scope>
    <source>
        <tissue evidence="3">Total insect</tissue>
    </source>
</reference>
<proteinExistence type="predicted"/>
<feature type="compositionally biased region" description="Polar residues" evidence="1">
    <location>
        <begin position="51"/>
        <end position="60"/>
    </location>
</feature>
<sequence>MNAHDLSHIFGAAQPRRRKAVHPFLPASKAPAPPFLDKTPRVNASPRSLKPTLNSQNSENARPLPKDVLKSSGPASENRNDDLASRATSPILGSSGPRRPFKKTQVVKSTQARQHTKDATDSFCVLCSKSKPDGSVNCVKCLKPVHAIDSCSVPVPGSQDSTNPKRLCTSCKKSCPGTDEYWSFENWKGYGKPVKKGSYYGSPQPDLKLRADNNMQSKLKPLQNGGNMSLRARKCGKVTVSLTNTCGFDSLVHVFATAYCDSPAFRELATASESPILKLASQIVTKGVNDAAYQARAQLLYEHLPHGTMSKKLVTLDCAMTPEFLAVKLNGPVSMLDAETCSSQVCPRDRCGSNLIVLTANTQTLLRDGIEQLERCIHDNMVFSTSQCMQPFKDGLNDICGDPDYVTNFPPDPTFSKYVLCSGVVEHVYTMQQTVLISIPGVGNERCGYEYESQGKGTATFETTYKCRLSQIPISLDLLGTTYTLRGAIGFNAPYVASRRYNFKKEGRSLCHILSTDWRKLADI</sequence>
<gene>
    <name evidence="3" type="primary">LOC117649103</name>
</gene>
<dbReference type="RefSeq" id="XP_034247436.1">
    <property type="nucleotide sequence ID" value="XM_034391545.1"/>
</dbReference>
<name>A0A6P8ZA49_THRPL</name>